<dbReference type="Gramene" id="KQK06328">
    <property type="protein sequence ID" value="KQK06328"/>
    <property type="gene ID" value="BRADI_2g25750v3"/>
</dbReference>
<feature type="region of interest" description="Disordered" evidence="1">
    <location>
        <begin position="1"/>
        <end position="27"/>
    </location>
</feature>
<keyword evidence="5" id="KW-1185">Reference proteome</keyword>
<evidence type="ECO:0000313" key="3">
    <source>
        <dbReference type="EMBL" id="KQK06328.1"/>
    </source>
</evidence>
<organism evidence="3">
    <name type="scientific">Brachypodium distachyon</name>
    <name type="common">Purple false brome</name>
    <name type="synonym">Trachynia distachya</name>
    <dbReference type="NCBI Taxonomy" id="15368"/>
    <lineage>
        <taxon>Eukaryota</taxon>
        <taxon>Viridiplantae</taxon>
        <taxon>Streptophyta</taxon>
        <taxon>Embryophyta</taxon>
        <taxon>Tracheophyta</taxon>
        <taxon>Spermatophyta</taxon>
        <taxon>Magnoliopsida</taxon>
        <taxon>Liliopsida</taxon>
        <taxon>Poales</taxon>
        <taxon>Poaceae</taxon>
        <taxon>BOP clade</taxon>
        <taxon>Pooideae</taxon>
        <taxon>Stipodae</taxon>
        <taxon>Brachypodieae</taxon>
        <taxon>Brachypodium</taxon>
    </lineage>
</organism>
<evidence type="ECO:0000256" key="2">
    <source>
        <dbReference type="SAM" id="Phobius"/>
    </source>
</evidence>
<evidence type="ECO:0000256" key="1">
    <source>
        <dbReference type="SAM" id="MobiDB-lite"/>
    </source>
</evidence>
<reference evidence="3 4" key="1">
    <citation type="journal article" date="2010" name="Nature">
        <title>Genome sequencing and analysis of the model grass Brachypodium distachyon.</title>
        <authorList>
            <consortium name="International Brachypodium Initiative"/>
        </authorList>
    </citation>
    <scope>NUCLEOTIDE SEQUENCE [LARGE SCALE GENOMIC DNA]</scope>
    <source>
        <strain evidence="3">Bd21</strain>
        <strain evidence="4">cv. Bd21</strain>
    </source>
</reference>
<sequence>METAQAQRAGRAGSALEAPPGQPRGGGFFSSPSGEVGWFLHLCSSARSLYGPRGWRMCRGEGSRGDFDSSSPARGSAAPPPSDCPMLHSGSLLMSSRVTIISYDSYMYTVATELKFRIDSDGSLATVGSTMWRDFLVKAGLNEKDHISFLIFKEMSCLVVCFEDMSMYILRRLTSVESCASITKNRNFILCFVLFVREINTSNATMNAMILFCFWDSLVLVTLLFGRKALCFGINYEF</sequence>
<evidence type="ECO:0000313" key="5">
    <source>
        <dbReference type="Proteomes" id="UP000008810"/>
    </source>
</evidence>
<dbReference type="GeneID" id="100821094"/>
<keyword evidence="2" id="KW-0472">Membrane</keyword>
<reference evidence="3" key="2">
    <citation type="submission" date="2017-06" db="EMBL/GenBank/DDBJ databases">
        <title>WGS assembly of Brachypodium distachyon.</title>
        <authorList>
            <consortium name="The International Brachypodium Initiative"/>
            <person name="Lucas S."/>
            <person name="Harmon-Smith M."/>
            <person name="Lail K."/>
            <person name="Tice H."/>
            <person name="Grimwood J."/>
            <person name="Bruce D."/>
            <person name="Barry K."/>
            <person name="Shu S."/>
            <person name="Lindquist E."/>
            <person name="Wang M."/>
            <person name="Pitluck S."/>
            <person name="Vogel J.P."/>
            <person name="Garvin D.F."/>
            <person name="Mockler T.C."/>
            <person name="Schmutz J."/>
            <person name="Rokhsar D."/>
            <person name="Bevan M.W."/>
        </authorList>
    </citation>
    <scope>NUCLEOTIDE SEQUENCE</scope>
    <source>
        <strain evidence="3">Bd21</strain>
    </source>
</reference>
<dbReference type="RefSeq" id="XP_010231387.1">
    <property type="nucleotide sequence ID" value="XM_010233085.3"/>
</dbReference>
<reference evidence="4" key="3">
    <citation type="submission" date="2018-08" db="UniProtKB">
        <authorList>
            <consortium name="EnsemblPlants"/>
        </authorList>
    </citation>
    <scope>IDENTIFICATION</scope>
    <source>
        <strain evidence="4">cv. Bd21</strain>
    </source>
</reference>
<gene>
    <name evidence="4" type="primary">LOC100821094</name>
    <name evidence="3" type="ORF">BRADI_2g25750v3</name>
</gene>
<feature type="transmembrane region" description="Helical" evidence="2">
    <location>
        <begin position="206"/>
        <end position="226"/>
    </location>
</feature>
<feature type="compositionally biased region" description="Low complexity" evidence="1">
    <location>
        <begin position="1"/>
        <end position="13"/>
    </location>
</feature>
<dbReference type="KEGG" id="bdi:100821094"/>
<keyword evidence="2" id="KW-0812">Transmembrane</keyword>
<protein>
    <submittedName>
        <fullName evidence="3 4">Uncharacterized protein</fullName>
    </submittedName>
</protein>
<dbReference type="AlphaFoldDB" id="A0A0Q3G4R3"/>
<dbReference type="EMBL" id="CM000881">
    <property type="protein sequence ID" value="KQK06328.1"/>
    <property type="molecule type" value="Genomic_DNA"/>
</dbReference>
<dbReference type="Proteomes" id="UP000008810">
    <property type="component" value="Chromosome 2"/>
</dbReference>
<dbReference type="EnsemblPlants" id="KQK06328">
    <property type="protein sequence ID" value="KQK06328"/>
    <property type="gene ID" value="BRADI_2g25750v3"/>
</dbReference>
<accession>A0A0Q3G4R3</accession>
<keyword evidence="2" id="KW-1133">Transmembrane helix</keyword>
<proteinExistence type="predicted"/>
<name>A0A0Q3G4R3_BRADI</name>
<evidence type="ECO:0000313" key="4">
    <source>
        <dbReference type="EnsemblPlants" id="KQK06328"/>
    </source>
</evidence>